<reference evidence="1" key="1">
    <citation type="submission" date="2022-05" db="EMBL/GenBank/DDBJ databases">
        <authorList>
            <person name="Pothier F. J."/>
        </authorList>
    </citation>
    <scope>NUCLEOTIDE SEQUENCE</scope>
    <source>
        <strain evidence="1">DAPP-PG734</strain>
    </source>
</reference>
<evidence type="ECO:0008006" key="3">
    <source>
        <dbReference type="Google" id="ProtNLM"/>
    </source>
</evidence>
<organism evidence="1 2">
    <name type="scientific">Enterobacter agglomerans</name>
    <name type="common">Erwinia herbicola</name>
    <name type="synonym">Pantoea agglomerans</name>
    <dbReference type="NCBI Taxonomy" id="549"/>
    <lineage>
        <taxon>Bacteria</taxon>
        <taxon>Pseudomonadati</taxon>
        <taxon>Pseudomonadota</taxon>
        <taxon>Gammaproteobacteria</taxon>
        <taxon>Enterobacterales</taxon>
        <taxon>Erwiniaceae</taxon>
        <taxon>Pantoea</taxon>
        <taxon>Pantoea agglomerans group</taxon>
    </lineage>
</organism>
<evidence type="ECO:0000313" key="2">
    <source>
        <dbReference type="Proteomes" id="UP001158961"/>
    </source>
</evidence>
<proteinExistence type="predicted"/>
<dbReference type="EMBL" id="OW970315">
    <property type="protein sequence ID" value="CAH6328613.1"/>
    <property type="molecule type" value="Genomic_DNA"/>
</dbReference>
<sequence>MYLMIALQFPCGVFKKQKWMDDYSAKDMHCGDLSASQLKENFHLLDVSTRGNPYTLTKITPFLQPHSMFHGTRGEGEKITRQQCINIIFDEFRHLFRPFSTYGPHRNLIKNDYPYAILQWQSLS</sequence>
<name>A0AAN2FHH9_ENTAG</name>
<accession>A0AAN2FHH9</accession>
<protein>
    <recommendedName>
        <fullName evidence="3">DUF3289 family protein</fullName>
    </recommendedName>
</protein>
<dbReference type="AlphaFoldDB" id="A0AAN2FHH9"/>
<dbReference type="Pfam" id="PF11692">
    <property type="entry name" value="DUF3289"/>
    <property type="match status" value="1"/>
</dbReference>
<gene>
    <name evidence="1" type="ORF">DAPPPG734_17295</name>
</gene>
<evidence type="ECO:0000313" key="1">
    <source>
        <dbReference type="EMBL" id="CAH6328613.1"/>
    </source>
</evidence>
<dbReference type="Proteomes" id="UP001158961">
    <property type="component" value="Chromosome"/>
</dbReference>
<dbReference type="InterPro" id="IPR017483">
    <property type="entry name" value="CHP03034"/>
</dbReference>